<dbReference type="InterPro" id="IPR036380">
    <property type="entry name" value="Isochorismatase-like_sf"/>
</dbReference>
<dbReference type="RefSeq" id="WP_119367548.1">
    <property type="nucleotide sequence ID" value="NZ_QXDJ01000004.1"/>
</dbReference>
<protein>
    <submittedName>
        <fullName evidence="2">Cysteine hydrolase</fullName>
    </submittedName>
</protein>
<feature type="domain" description="Isochorismatase-like" evidence="1">
    <location>
        <begin position="3"/>
        <end position="127"/>
    </location>
</feature>
<sequence length="170" mass="19786">MKCLLVIDMQEDYVGDSRNTRMYPYNAKELIDSINERISEYPNESVIYIVNRFFWEIRRKPKRLVDGLSVISNNVFEKRKASCFSNKRLLEYLQEINASELELVGVDGNYCVGSSALDGITKQYKILFNESLIGIGNYGKFKKIKKKLKEMGVIFTTNHLNVKRCNYENT</sequence>
<organism evidence="2 3">
    <name type="scientific">Clostridium chromiireducens</name>
    <dbReference type="NCBI Taxonomy" id="225345"/>
    <lineage>
        <taxon>Bacteria</taxon>
        <taxon>Bacillati</taxon>
        <taxon>Bacillota</taxon>
        <taxon>Clostridia</taxon>
        <taxon>Eubacteriales</taxon>
        <taxon>Clostridiaceae</taxon>
        <taxon>Clostridium</taxon>
    </lineage>
</organism>
<proteinExistence type="predicted"/>
<keyword evidence="2" id="KW-0378">Hydrolase</keyword>
<comment type="caution">
    <text evidence="2">The sequence shown here is derived from an EMBL/GenBank/DDBJ whole genome shotgun (WGS) entry which is preliminary data.</text>
</comment>
<evidence type="ECO:0000259" key="1">
    <source>
        <dbReference type="Pfam" id="PF00857"/>
    </source>
</evidence>
<dbReference type="SUPFAM" id="SSF52499">
    <property type="entry name" value="Isochorismatase-like hydrolases"/>
    <property type="match status" value="1"/>
</dbReference>
<reference evidence="2 3" key="1">
    <citation type="submission" date="2018-08" db="EMBL/GenBank/DDBJ databases">
        <title>Genome of Clostridium chromiireducens C1, DSM12136.</title>
        <authorList>
            <person name="Xing M."/>
            <person name="Wei Y."/>
            <person name="Ang E.L."/>
            <person name="Zhao H."/>
            <person name="Zhang Y."/>
        </authorList>
    </citation>
    <scope>NUCLEOTIDE SEQUENCE [LARGE SCALE GENOMIC DNA]</scope>
    <source>
        <strain evidence="2 3">C1</strain>
    </source>
</reference>
<evidence type="ECO:0000313" key="3">
    <source>
        <dbReference type="Proteomes" id="UP000265930"/>
    </source>
</evidence>
<gene>
    <name evidence="2" type="ORF">D2A34_18615</name>
</gene>
<dbReference type="Proteomes" id="UP000265930">
    <property type="component" value="Unassembled WGS sequence"/>
</dbReference>
<dbReference type="Gene3D" id="3.40.50.850">
    <property type="entry name" value="Isochorismatase-like"/>
    <property type="match status" value="1"/>
</dbReference>
<dbReference type="EMBL" id="QXDJ01000004">
    <property type="protein sequence ID" value="RII33732.1"/>
    <property type="molecule type" value="Genomic_DNA"/>
</dbReference>
<name>A0A399IQF6_9CLOT</name>
<dbReference type="Pfam" id="PF00857">
    <property type="entry name" value="Isochorismatase"/>
    <property type="match status" value="1"/>
</dbReference>
<accession>A0A399IQF6</accession>
<dbReference type="GO" id="GO:0016787">
    <property type="term" value="F:hydrolase activity"/>
    <property type="evidence" value="ECO:0007669"/>
    <property type="project" value="UniProtKB-KW"/>
</dbReference>
<dbReference type="AlphaFoldDB" id="A0A399IQF6"/>
<evidence type="ECO:0000313" key="2">
    <source>
        <dbReference type="EMBL" id="RII33732.1"/>
    </source>
</evidence>
<dbReference type="InterPro" id="IPR000868">
    <property type="entry name" value="Isochorismatase-like_dom"/>
</dbReference>